<dbReference type="OrthoDB" id="582199at2"/>
<evidence type="ECO:0000256" key="1">
    <source>
        <dbReference type="ARBA" id="ARBA00023015"/>
    </source>
</evidence>
<dbReference type="Pfam" id="PF12802">
    <property type="entry name" value="MarR_2"/>
    <property type="match status" value="1"/>
</dbReference>
<dbReference type="InterPro" id="IPR039422">
    <property type="entry name" value="MarR/SlyA-like"/>
</dbReference>
<protein>
    <submittedName>
        <fullName evidence="5">MarR family transcriptional regulator</fullName>
    </submittedName>
</protein>
<gene>
    <name evidence="5" type="ORF">DDE23_24610</name>
</gene>
<dbReference type="PANTHER" id="PTHR33164:SF64">
    <property type="entry name" value="TRANSCRIPTIONAL REGULATOR SLYA"/>
    <property type="match status" value="1"/>
</dbReference>
<dbReference type="GO" id="GO:0003700">
    <property type="term" value="F:DNA-binding transcription factor activity"/>
    <property type="evidence" value="ECO:0007669"/>
    <property type="project" value="InterPro"/>
</dbReference>
<dbReference type="InterPro" id="IPR036388">
    <property type="entry name" value="WH-like_DNA-bd_sf"/>
</dbReference>
<comment type="caution">
    <text evidence="5">The sequence shown here is derived from an EMBL/GenBank/DDBJ whole genome shotgun (WGS) entry which is preliminary data.</text>
</comment>
<dbReference type="PRINTS" id="PR00598">
    <property type="entry name" value="HTHMARR"/>
</dbReference>
<keyword evidence="3" id="KW-0804">Transcription</keyword>
<evidence type="ECO:0000313" key="5">
    <source>
        <dbReference type="EMBL" id="PVE44816.1"/>
    </source>
</evidence>
<dbReference type="PROSITE" id="PS50995">
    <property type="entry name" value="HTH_MARR_2"/>
    <property type="match status" value="1"/>
</dbReference>
<evidence type="ECO:0000313" key="6">
    <source>
        <dbReference type="Proteomes" id="UP000244810"/>
    </source>
</evidence>
<dbReference type="AlphaFoldDB" id="A0A2T7UJH4"/>
<dbReference type="SUPFAM" id="SSF46785">
    <property type="entry name" value="Winged helix' DNA-binding domain"/>
    <property type="match status" value="1"/>
</dbReference>
<name>A0A2T7UJH4_9RHOB</name>
<dbReference type="RefSeq" id="WP_107751729.1">
    <property type="nucleotide sequence ID" value="NZ_QBKF01000005.1"/>
</dbReference>
<dbReference type="InterPro" id="IPR000835">
    <property type="entry name" value="HTH_MarR-typ"/>
</dbReference>
<dbReference type="SMART" id="SM00347">
    <property type="entry name" value="HTH_MARR"/>
    <property type="match status" value="1"/>
</dbReference>
<evidence type="ECO:0000256" key="2">
    <source>
        <dbReference type="ARBA" id="ARBA00023125"/>
    </source>
</evidence>
<keyword evidence="2" id="KW-0238">DNA-binding</keyword>
<evidence type="ECO:0000256" key="3">
    <source>
        <dbReference type="ARBA" id="ARBA00023163"/>
    </source>
</evidence>
<keyword evidence="1" id="KW-0805">Transcription regulation</keyword>
<dbReference type="GO" id="GO:0003677">
    <property type="term" value="F:DNA binding"/>
    <property type="evidence" value="ECO:0007669"/>
    <property type="project" value="UniProtKB-KW"/>
</dbReference>
<accession>A0A2T7UJH4</accession>
<sequence length="147" mass="16091">MPQDAKSLLVLFNDAARMMRAEFARAARDHKLTLLQWRTLGLLARGGPLTQSAIAQRIEASPMTMSDIVNRLESLGYVLREVDPADSRAKLVRLAPAAHPIVEEMRAIAQDLSGRIFAGFSDSDRATLEALLGRVVINLDSLAATHD</sequence>
<dbReference type="EMBL" id="QDDR01000024">
    <property type="protein sequence ID" value="PVE44816.1"/>
    <property type="molecule type" value="Genomic_DNA"/>
</dbReference>
<evidence type="ECO:0000259" key="4">
    <source>
        <dbReference type="PROSITE" id="PS50995"/>
    </source>
</evidence>
<proteinExistence type="predicted"/>
<keyword evidence="6" id="KW-1185">Reference proteome</keyword>
<dbReference type="GO" id="GO:0006950">
    <property type="term" value="P:response to stress"/>
    <property type="evidence" value="ECO:0007669"/>
    <property type="project" value="TreeGrafter"/>
</dbReference>
<feature type="domain" description="HTH marR-type" evidence="4">
    <location>
        <begin position="5"/>
        <end position="137"/>
    </location>
</feature>
<dbReference type="Proteomes" id="UP000244810">
    <property type="component" value="Unassembled WGS sequence"/>
</dbReference>
<reference evidence="5 6" key="1">
    <citation type="journal article" date="2011" name="Syst. Appl. Microbiol.">
        <title>Defluviimonas denitrificans gen. nov., sp. nov., and Pararhodobacter aggregans gen. nov., sp. nov., non-phototrophic Rhodobacteraceae from the biofilter of a marine aquaculture.</title>
        <authorList>
            <person name="Foesel B.U."/>
            <person name="Drake H.L."/>
            <person name="Schramm A."/>
        </authorList>
    </citation>
    <scope>NUCLEOTIDE SEQUENCE [LARGE SCALE GENOMIC DNA]</scope>
    <source>
        <strain evidence="5 6">D1-19</strain>
    </source>
</reference>
<dbReference type="Gene3D" id="1.10.10.10">
    <property type="entry name" value="Winged helix-like DNA-binding domain superfamily/Winged helix DNA-binding domain"/>
    <property type="match status" value="1"/>
</dbReference>
<dbReference type="InterPro" id="IPR036390">
    <property type="entry name" value="WH_DNA-bd_sf"/>
</dbReference>
<dbReference type="PANTHER" id="PTHR33164">
    <property type="entry name" value="TRANSCRIPTIONAL REGULATOR, MARR FAMILY"/>
    <property type="match status" value="1"/>
</dbReference>
<organism evidence="5 6">
    <name type="scientific">Pararhodobacter aggregans</name>
    <dbReference type="NCBI Taxonomy" id="404875"/>
    <lineage>
        <taxon>Bacteria</taxon>
        <taxon>Pseudomonadati</taxon>
        <taxon>Pseudomonadota</taxon>
        <taxon>Alphaproteobacteria</taxon>
        <taxon>Rhodobacterales</taxon>
        <taxon>Paracoccaceae</taxon>
        <taxon>Pararhodobacter</taxon>
    </lineage>
</organism>